<evidence type="ECO:0000256" key="1">
    <source>
        <dbReference type="ARBA" id="ARBA00022603"/>
    </source>
</evidence>
<dbReference type="AlphaFoldDB" id="A0AA86W570"/>
<name>A0AA86W570_9FABA</name>
<evidence type="ECO:0000256" key="2">
    <source>
        <dbReference type="ARBA" id="ARBA00022679"/>
    </source>
</evidence>
<keyword evidence="1" id="KW-0489">Methyltransferase</keyword>
<dbReference type="PANTHER" id="PTHR11746">
    <property type="entry name" value="O-METHYLTRANSFERASE"/>
    <property type="match status" value="1"/>
</dbReference>
<protein>
    <recommendedName>
        <fullName evidence="8">O-methyltransferase</fullName>
    </recommendedName>
</protein>
<reference evidence="6" key="1">
    <citation type="submission" date="2023-10" db="EMBL/GenBank/DDBJ databases">
        <authorList>
            <person name="Domelevo Entfellner J.-B."/>
        </authorList>
    </citation>
    <scope>NUCLEOTIDE SEQUENCE</scope>
</reference>
<keyword evidence="2" id="KW-0808">Transferase</keyword>
<dbReference type="Pfam" id="PF00891">
    <property type="entry name" value="Methyltransf_2"/>
    <property type="match status" value="2"/>
</dbReference>
<dbReference type="InterPro" id="IPR012967">
    <property type="entry name" value="COMT_dimerisation"/>
</dbReference>
<dbReference type="Gene3D" id="1.10.10.10">
    <property type="entry name" value="Winged helix-like DNA-binding domain superfamily/Winged helix DNA-binding domain"/>
    <property type="match status" value="1"/>
</dbReference>
<dbReference type="Proteomes" id="UP001189624">
    <property type="component" value="Chromosome 11"/>
</dbReference>
<keyword evidence="3" id="KW-0949">S-adenosyl-L-methionine</keyword>
<evidence type="ECO:0000256" key="3">
    <source>
        <dbReference type="ARBA" id="ARBA00022691"/>
    </source>
</evidence>
<accession>A0AA86W570</accession>
<evidence type="ECO:0000313" key="6">
    <source>
        <dbReference type="EMBL" id="CAJ1978870.1"/>
    </source>
</evidence>
<proteinExistence type="predicted"/>
<gene>
    <name evidence="6" type="ORF">AYBTSS11_LOCUS31073</name>
</gene>
<dbReference type="GO" id="GO:0008757">
    <property type="term" value="F:S-adenosylmethionine-dependent methyltransferase activity"/>
    <property type="evidence" value="ECO:0007669"/>
    <property type="project" value="UniProtKB-ARBA"/>
</dbReference>
<dbReference type="SUPFAM" id="SSF46785">
    <property type="entry name" value="Winged helix' DNA-binding domain"/>
    <property type="match status" value="1"/>
</dbReference>
<feature type="domain" description="O-methyltransferase dimerisation" evidence="5">
    <location>
        <begin position="1"/>
        <end position="80"/>
    </location>
</feature>
<dbReference type="SUPFAM" id="SSF53335">
    <property type="entry name" value="S-adenosyl-L-methionine-dependent methyltransferases"/>
    <property type="match status" value="2"/>
</dbReference>
<dbReference type="GO" id="GO:0032259">
    <property type="term" value="P:methylation"/>
    <property type="evidence" value="ECO:0007669"/>
    <property type="project" value="UniProtKB-KW"/>
</dbReference>
<dbReference type="PROSITE" id="PS51683">
    <property type="entry name" value="SAM_OMT_II"/>
    <property type="match status" value="1"/>
</dbReference>
<dbReference type="GO" id="GO:0008171">
    <property type="term" value="F:O-methyltransferase activity"/>
    <property type="evidence" value="ECO:0007669"/>
    <property type="project" value="InterPro"/>
</dbReference>
<dbReference type="FunFam" id="3.40.50.150:FF:000057">
    <property type="entry name" value="O-methyltransferase ZRP4"/>
    <property type="match status" value="1"/>
</dbReference>
<keyword evidence="7" id="KW-1185">Reference proteome</keyword>
<dbReference type="Gramene" id="rna-AYBTSS11_LOCUS31073">
    <property type="protein sequence ID" value="CAJ1978870.1"/>
    <property type="gene ID" value="gene-AYBTSS11_LOCUS31073"/>
</dbReference>
<dbReference type="InterPro" id="IPR036388">
    <property type="entry name" value="WH-like_DNA-bd_sf"/>
</dbReference>
<organism evidence="6 7">
    <name type="scientific">Sphenostylis stenocarpa</name>
    <dbReference type="NCBI Taxonomy" id="92480"/>
    <lineage>
        <taxon>Eukaryota</taxon>
        <taxon>Viridiplantae</taxon>
        <taxon>Streptophyta</taxon>
        <taxon>Embryophyta</taxon>
        <taxon>Tracheophyta</taxon>
        <taxon>Spermatophyta</taxon>
        <taxon>Magnoliopsida</taxon>
        <taxon>eudicotyledons</taxon>
        <taxon>Gunneridae</taxon>
        <taxon>Pentapetalae</taxon>
        <taxon>rosids</taxon>
        <taxon>fabids</taxon>
        <taxon>Fabales</taxon>
        <taxon>Fabaceae</taxon>
        <taxon>Papilionoideae</taxon>
        <taxon>50 kb inversion clade</taxon>
        <taxon>NPAAA clade</taxon>
        <taxon>indigoferoid/millettioid clade</taxon>
        <taxon>Phaseoleae</taxon>
        <taxon>Sphenostylis</taxon>
    </lineage>
</organism>
<dbReference type="InterPro" id="IPR036390">
    <property type="entry name" value="WH_DNA-bd_sf"/>
</dbReference>
<dbReference type="InterPro" id="IPR001077">
    <property type="entry name" value="COMT_C"/>
</dbReference>
<dbReference type="Pfam" id="PF08100">
    <property type="entry name" value="Dimerisation"/>
    <property type="match status" value="1"/>
</dbReference>
<feature type="domain" description="O-methyltransferase C-terminal" evidence="4">
    <location>
        <begin position="325"/>
        <end position="390"/>
    </location>
</feature>
<evidence type="ECO:0008006" key="8">
    <source>
        <dbReference type="Google" id="ProtNLM"/>
    </source>
</evidence>
<evidence type="ECO:0000259" key="4">
    <source>
        <dbReference type="Pfam" id="PF00891"/>
    </source>
</evidence>
<dbReference type="CDD" id="cd02440">
    <property type="entry name" value="AdoMet_MTases"/>
    <property type="match status" value="1"/>
</dbReference>
<dbReference type="Gene3D" id="3.40.50.150">
    <property type="entry name" value="Vaccinia Virus protein VP39"/>
    <property type="match status" value="2"/>
</dbReference>
<evidence type="ECO:0000313" key="7">
    <source>
        <dbReference type="Proteomes" id="UP001189624"/>
    </source>
</evidence>
<dbReference type="InterPro" id="IPR029063">
    <property type="entry name" value="SAM-dependent_MTases_sf"/>
</dbReference>
<dbReference type="GO" id="GO:0046983">
    <property type="term" value="F:protein dimerization activity"/>
    <property type="evidence" value="ECO:0007669"/>
    <property type="project" value="InterPro"/>
</dbReference>
<feature type="domain" description="O-methyltransferase C-terminal" evidence="4">
    <location>
        <begin position="101"/>
        <end position="286"/>
    </location>
</feature>
<sequence length="390" mass="44066">MSVKCAIDLNIPDIIHNYGKPMPLSKLTASLKIHPSKTCFIYRLMRILTHSAFFYEHDVTENELEVRYVLTDASKLLLKDPPFSLKYFPQLVHDPVIVNSWIQLSTWFTNDDPTPFHTANGMGFWDFAAREPKLNHLFNEAMATDSLLVSSMVVEKCKSVFEGLESLVDVGGGTGTMTKVIAESFPQLKCIVFDLPHVVGDLQGTENLKYVGGDMFEAIPPADSIMLKWVLHDWNDEECLKILSNCKEAISSKGKVIIIDMVMGNKKEDRELTETEIFFDMQMMHDVTENELEVRYVLIDASKLLLKDHPFSLKYLPQFALHPGILDFAAREPKFNHLFNDAMATDSLLVSSMVIEKCKRVFEGFELLVDVGGGTGTMVKVISESFPELK</sequence>
<dbReference type="EMBL" id="OY731408">
    <property type="protein sequence ID" value="CAJ1978870.1"/>
    <property type="molecule type" value="Genomic_DNA"/>
</dbReference>
<evidence type="ECO:0000259" key="5">
    <source>
        <dbReference type="Pfam" id="PF08100"/>
    </source>
</evidence>
<dbReference type="InterPro" id="IPR016461">
    <property type="entry name" value="COMT-like"/>
</dbReference>